<accession>A0ABR2X5D0</accession>
<evidence type="ECO:0000313" key="2">
    <source>
        <dbReference type="Proteomes" id="UP001465668"/>
    </source>
</evidence>
<sequence>MASISMHRIRISNDFRNGSRFSRSSPAQIDFSNTAEQSDCVLFTIFPPEIRNLIFEYALTPDPYQPYGNNRVYCRPYMQHHPKTTISLLLSCKLIFQETRLMPVAQATHHFWILGGPWRMMRSATNGMVQWDQWQDSLSPEQKQAVQHVHIFAQQVYLERIGIQPNLHPWSFATKNLRLTFRHSDWWSWESPAESSDRLGICPWLGGRTSHQAMLAEPLMLPPEELRQRMVNGTWGWQIGQIPGLQRLEIEFETDAVKKEQLEKVLDRAQHWIFPLVGRDAALIKTGDVVESYWEGAADLKDDNQFPLRRRRSMGSFNASRLEPQRTYYVAVMTWKAFSETSEKYLEKTNAAN</sequence>
<dbReference type="PANTHER" id="PTHR42085:SF1">
    <property type="entry name" value="F-BOX DOMAIN-CONTAINING PROTEIN"/>
    <property type="match status" value="1"/>
</dbReference>
<keyword evidence="2" id="KW-1185">Reference proteome</keyword>
<organism evidence="1 2">
    <name type="scientific">Seiridium cardinale</name>
    <dbReference type="NCBI Taxonomy" id="138064"/>
    <lineage>
        <taxon>Eukaryota</taxon>
        <taxon>Fungi</taxon>
        <taxon>Dikarya</taxon>
        <taxon>Ascomycota</taxon>
        <taxon>Pezizomycotina</taxon>
        <taxon>Sordariomycetes</taxon>
        <taxon>Xylariomycetidae</taxon>
        <taxon>Amphisphaeriales</taxon>
        <taxon>Sporocadaceae</taxon>
        <taxon>Seiridium</taxon>
    </lineage>
</organism>
<protein>
    <submittedName>
        <fullName evidence="1">Uncharacterized protein</fullName>
    </submittedName>
</protein>
<dbReference type="EMBL" id="JARVKM010000251">
    <property type="protein sequence ID" value="KAK9768994.1"/>
    <property type="molecule type" value="Genomic_DNA"/>
</dbReference>
<gene>
    <name evidence="1" type="ORF">SCAR479_02238</name>
</gene>
<proteinExistence type="predicted"/>
<evidence type="ECO:0000313" key="1">
    <source>
        <dbReference type="EMBL" id="KAK9768994.1"/>
    </source>
</evidence>
<dbReference type="InterPro" id="IPR038883">
    <property type="entry name" value="AN11006-like"/>
</dbReference>
<dbReference type="Proteomes" id="UP001465668">
    <property type="component" value="Unassembled WGS sequence"/>
</dbReference>
<name>A0ABR2X5D0_9PEZI</name>
<reference evidence="1 2" key="1">
    <citation type="submission" date="2024-02" db="EMBL/GenBank/DDBJ databases">
        <title>First draft genome assembly of two strains of Seiridium cardinale.</title>
        <authorList>
            <person name="Emiliani G."/>
            <person name="Scali E."/>
        </authorList>
    </citation>
    <scope>NUCLEOTIDE SEQUENCE [LARGE SCALE GENOMIC DNA]</scope>
    <source>
        <strain evidence="1 2">BM-138-000479</strain>
    </source>
</reference>
<comment type="caution">
    <text evidence="1">The sequence shown here is derived from an EMBL/GenBank/DDBJ whole genome shotgun (WGS) entry which is preliminary data.</text>
</comment>
<dbReference type="PANTHER" id="PTHR42085">
    <property type="entry name" value="F-BOX DOMAIN-CONTAINING PROTEIN"/>
    <property type="match status" value="1"/>
</dbReference>